<name>A0A7Y2H1Q8_UNCEI</name>
<evidence type="ECO:0000256" key="2">
    <source>
        <dbReference type="SAM" id="Coils"/>
    </source>
</evidence>
<reference evidence="3 4" key="1">
    <citation type="submission" date="2020-03" db="EMBL/GenBank/DDBJ databases">
        <title>Metabolic flexibility allows generalist bacteria to become dominant in a frequently disturbed ecosystem.</title>
        <authorList>
            <person name="Chen Y.-J."/>
            <person name="Leung P.M."/>
            <person name="Bay S.K."/>
            <person name="Hugenholtz P."/>
            <person name="Kessler A.J."/>
            <person name="Shelley G."/>
            <person name="Waite D.W."/>
            <person name="Cook P.L."/>
            <person name="Greening C."/>
        </authorList>
    </citation>
    <scope>NUCLEOTIDE SEQUENCE [LARGE SCALE GENOMIC DNA]</scope>
    <source>
        <strain evidence="3">SS_bin_28</strain>
    </source>
</reference>
<keyword evidence="2" id="KW-0175">Coiled coil</keyword>
<evidence type="ECO:0000313" key="3">
    <source>
        <dbReference type="EMBL" id="NNF06289.1"/>
    </source>
</evidence>
<dbReference type="Gene3D" id="1.25.40.10">
    <property type="entry name" value="Tetratricopeptide repeat domain"/>
    <property type="match status" value="3"/>
</dbReference>
<dbReference type="AlphaFoldDB" id="A0A7Y2H1Q8"/>
<feature type="coiled-coil region" evidence="2">
    <location>
        <begin position="429"/>
        <end position="480"/>
    </location>
</feature>
<dbReference type="SUPFAM" id="SSF48452">
    <property type="entry name" value="TPR-like"/>
    <property type="match status" value="2"/>
</dbReference>
<dbReference type="Pfam" id="PF13432">
    <property type="entry name" value="TPR_16"/>
    <property type="match status" value="2"/>
</dbReference>
<feature type="repeat" description="TPR" evidence="1">
    <location>
        <begin position="454"/>
        <end position="487"/>
    </location>
</feature>
<dbReference type="PROSITE" id="PS50005">
    <property type="entry name" value="TPR"/>
    <property type="match status" value="1"/>
</dbReference>
<protein>
    <submittedName>
        <fullName evidence="3">Tetratricopeptide repeat protein</fullName>
    </submittedName>
</protein>
<evidence type="ECO:0000256" key="1">
    <source>
        <dbReference type="PROSITE-ProRule" id="PRU00339"/>
    </source>
</evidence>
<dbReference type="Pfam" id="PF13174">
    <property type="entry name" value="TPR_6"/>
    <property type="match status" value="2"/>
</dbReference>
<gene>
    <name evidence="3" type="ORF">HKN21_05985</name>
</gene>
<keyword evidence="1" id="KW-0802">TPR repeat</keyword>
<comment type="caution">
    <text evidence="3">The sequence shown here is derived from an EMBL/GenBank/DDBJ whole genome shotgun (WGS) entry which is preliminary data.</text>
</comment>
<evidence type="ECO:0000313" key="4">
    <source>
        <dbReference type="Proteomes" id="UP000547674"/>
    </source>
</evidence>
<dbReference type="EMBL" id="JABDJR010000224">
    <property type="protein sequence ID" value="NNF06289.1"/>
    <property type="molecule type" value="Genomic_DNA"/>
</dbReference>
<organism evidence="3 4">
    <name type="scientific">Eiseniibacteriota bacterium</name>
    <dbReference type="NCBI Taxonomy" id="2212470"/>
    <lineage>
        <taxon>Bacteria</taxon>
        <taxon>Candidatus Eiseniibacteriota</taxon>
    </lineage>
</organism>
<dbReference type="PROSITE" id="PS51257">
    <property type="entry name" value="PROKAR_LIPOPROTEIN"/>
    <property type="match status" value="1"/>
</dbReference>
<sequence>MKTMRFLMLGFLVVLLGGCYHSEFSGRYKAEEALWKANREFTRLSIKPKLVEPEQWEALANTYQELGEKYKATPVPSGDSPEALAAAEMRAIAARALARSGNLRASMGDSTEAEAIFRSIDQEFADIPNAQGTGLLALAQLLQRQSRTPEAIQAYEKIINTIEPAPSAQGVEGVVMFLPLRVARMKAGNAQNKAPFYEDARAYYRNQIQNPKHAESAYEARSRLVDVASDLGDWNEALDQMRVMEREVTTFEDPPEDPGKIKFAMAEATRLGLGKIEEAAGILEELVAKYPESTFAARALLSLSKYEGSRENTETAINYLDRLREEYPKEDSFLAQGALYRARLLERTGDWAGALEAYRSLPVEHPLSEEALISHLEIASRYDRVGDATSRGRSLGEAEEAYRNFISRFPAEGLSYSAREKLARIYGAQKRWEEAISELESLAEALRGTPQGAAQLWAAAQLSERELKDTERAIKLYETAVTLYPNTQTGVKSAEALSRLKGGE</sequence>
<dbReference type="InterPro" id="IPR019734">
    <property type="entry name" value="TPR_rpt"/>
</dbReference>
<accession>A0A7Y2H1Q8</accession>
<dbReference type="Proteomes" id="UP000547674">
    <property type="component" value="Unassembled WGS sequence"/>
</dbReference>
<dbReference type="InterPro" id="IPR011990">
    <property type="entry name" value="TPR-like_helical_dom_sf"/>
</dbReference>
<proteinExistence type="predicted"/>